<name>B6ADG3_CRYMR</name>
<evidence type="ECO:0000313" key="2">
    <source>
        <dbReference type="Proteomes" id="UP000001460"/>
    </source>
</evidence>
<dbReference type="AlphaFoldDB" id="B6ADG3"/>
<dbReference type="EMBL" id="DS989729">
    <property type="protein sequence ID" value="EEA06254.1"/>
    <property type="molecule type" value="Genomic_DNA"/>
</dbReference>
<sequence length="77" mass="8427">MTQGQIKKKVSASKCTKRHNKPVFSKKSYLKSSNKKVRKGKEVVSIKQIESLIAGTAISGSEHIKLLSRSIGSKGNK</sequence>
<dbReference type="OrthoDB" id="10390379at2759"/>
<gene>
    <name evidence="1" type="ORF">CMU_007440</name>
</gene>
<dbReference type="RefSeq" id="XP_002140603.1">
    <property type="nucleotide sequence ID" value="XM_002140567.1"/>
</dbReference>
<dbReference type="GeneID" id="6995791"/>
<protein>
    <submittedName>
        <fullName evidence="1">Uncharacterized protein</fullName>
    </submittedName>
</protein>
<organism evidence="1 2">
    <name type="scientific">Cryptosporidium muris (strain RN66)</name>
    <dbReference type="NCBI Taxonomy" id="441375"/>
    <lineage>
        <taxon>Eukaryota</taxon>
        <taxon>Sar</taxon>
        <taxon>Alveolata</taxon>
        <taxon>Apicomplexa</taxon>
        <taxon>Conoidasida</taxon>
        <taxon>Coccidia</taxon>
        <taxon>Eucoccidiorida</taxon>
        <taxon>Eimeriorina</taxon>
        <taxon>Cryptosporidiidae</taxon>
        <taxon>Cryptosporidium</taxon>
    </lineage>
</organism>
<accession>B6ADG3</accession>
<evidence type="ECO:0000313" key="1">
    <source>
        <dbReference type="EMBL" id="EEA06254.1"/>
    </source>
</evidence>
<keyword evidence="2" id="KW-1185">Reference proteome</keyword>
<proteinExistence type="predicted"/>
<reference evidence="1" key="1">
    <citation type="submission" date="2008-06" db="EMBL/GenBank/DDBJ databases">
        <authorList>
            <person name="Lorenzi H."/>
            <person name="Inman J."/>
            <person name="Miller J."/>
            <person name="Schobel S."/>
            <person name="Amedeo P."/>
            <person name="Caler E.V."/>
            <person name="da Silva J."/>
        </authorList>
    </citation>
    <scope>NUCLEOTIDE SEQUENCE [LARGE SCALE GENOMIC DNA]</scope>
    <source>
        <strain evidence="1">RN66</strain>
    </source>
</reference>
<dbReference type="Proteomes" id="UP000001460">
    <property type="component" value="Unassembled WGS sequence"/>
</dbReference>
<dbReference type="VEuPathDB" id="CryptoDB:CMU_007440"/>